<accession>A0A3P9B385</accession>
<evidence type="ECO:0000259" key="4">
    <source>
        <dbReference type="Pfam" id="PF20642"/>
    </source>
</evidence>
<evidence type="ECO:0000256" key="1">
    <source>
        <dbReference type="SAM" id="MobiDB-lite"/>
    </source>
</evidence>
<dbReference type="Proteomes" id="UP000265160">
    <property type="component" value="Unplaced"/>
</dbReference>
<sequence>MSLFIFIYRQPCGLHLPSYRTVTAPFWLKLQLKRFFNIFLSLFCNPAGGLTVTVGVLNVRLQLYSCWMWLHFQVGSGPLSTWTFTSRHQVGGELWRQVEPVPVPLLAPKHGESSVKLGDIRFFHNTIWCEQKYPCRKLARHSCQLYDVVHSIPPELLGSLLYDELAEQRDRLLFSEGTTGGALSFVPFSQSDGGSQHGCLLYPGNPALNTLSILEFGFRKLLNKPFSFPLRGPVRQISTASLFGECCVAVRSDYLCGVWRFSERNEPQALQVVSTSEVATCISASPHVLGEVLVASESGAANLWTVGKGMQKVRHEDSNLYFNAKSPWRWCEFTAHPRVVLYADRTGVDLTDIRVSPASCHTLFRISSTADCRSGERLVLSRYLGDSHSFHHLITTQYSAYIMDERFPCVPMLKWDHMMTSPPIFCHIVPGCASSSLSAGEATTKVLLSSQSSQEIMMLQYAGEPPGGSMEIVSGASRRKTPVKLSSGALVTWKHWLQKLMQKTYENKHRSHLLQHFKANTQGLLCIPEGDQGTSRQDKCMQSLRKELRLGMSRRSLLVHSMVSTSLRPPHVVPLPNQFNTNVWTDPLSHRLTLSWQGEEAWQKWWKDQLGFTKEAKVQALRRRRRKEKEAKQATGLSQAAWSDTEDRGRLSQFLSMSEGETSRAATPSTVLNDTPTATPTPTPTATPQRDKRSNPQQTPSRTTTLPQTQTLGLDFTPASQRRSKRPADDYLESLFAPQVVTCLRSGDLKCSHTESGIYFILLLIN</sequence>
<dbReference type="PANTHER" id="PTHR15319">
    <property type="entry name" value="TATA BOX-BINDING PROTEIN ASSOCIATED FACTOR RNA POLYMERASE I SUBUNIT C"/>
    <property type="match status" value="1"/>
</dbReference>
<dbReference type="GeneTree" id="ENSGT00390000010767"/>
<dbReference type="PANTHER" id="PTHR15319:SF1">
    <property type="entry name" value="TATA BOX-BINDING PROTEIN-ASSOCIATED FACTOR RNA POLYMERASE I SUBUNIT C"/>
    <property type="match status" value="1"/>
</dbReference>
<feature type="domain" description="TAF1C helical bundle" evidence="4">
    <location>
        <begin position="486"/>
        <end position="630"/>
    </location>
</feature>
<keyword evidence="6" id="KW-1185">Reference proteome</keyword>
<feature type="domain" description="TAF1C beta-propeller" evidence="3">
    <location>
        <begin position="248"/>
        <end position="385"/>
    </location>
</feature>
<dbReference type="InterPro" id="IPR049087">
    <property type="entry name" value="TAF1C_beta-prop"/>
</dbReference>
<keyword evidence="2" id="KW-1133">Transmembrane helix</keyword>
<protein>
    <submittedName>
        <fullName evidence="5">TATA-box binding protein associated factor, RNA polymerase I subunit C</fullName>
    </submittedName>
</protein>
<dbReference type="InterPro" id="IPR038801">
    <property type="entry name" value="TAF1C"/>
</dbReference>
<dbReference type="Pfam" id="PF20641">
    <property type="entry name" value="TAF1C_beta-prop"/>
    <property type="match status" value="1"/>
</dbReference>
<feature type="transmembrane region" description="Helical" evidence="2">
    <location>
        <begin position="35"/>
        <end position="57"/>
    </location>
</feature>
<dbReference type="InterPro" id="IPR049090">
    <property type="entry name" value="TAF1C_HB"/>
</dbReference>
<dbReference type="GO" id="GO:0001650">
    <property type="term" value="C:fibrillar center"/>
    <property type="evidence" value="ECO:0007669"/>
    <property type="project" value="TreeGrafter"/>
</dbReference>
<proteinExistence type="predicted"/>
<feature type="compositionally biased region" description="Low complexity" evidence="1">
    <location>
        <begin position="696"/>
        <end position="714"/>
    </location>
</feature>
<feature type="compositionally biased region" description="Polar residues" evidence="1">
    <location>
        <begin position="657"/>
        <end position="674"/>
    </location>
</feature>
<evidence type="ECO:0000313" key="5">
    <source>
        <dbReference type="Ensembl" id="ENSMZEP00005004344.1"/>
    </source>
</evidence>
<reference evidence="5" key="2">
    <citation type="submission" date="2025-09" db="UniProtKB">
        <authorList>
            <consortium name="Ensembl"/>
        </authorList>
    </citation>
    <scope>IDENTIFICATION</scope>
</reference>
<organism evidence="5 6">
    <name type="scientific">Maylandia zebra</name>
    <name type="common">zebra mbuna</name>
    <dbReference type="NCBI Taxonomy" id="106582"/>
    <lineage>
        <taxon>Eukaryota</taxon>
        <taxon>Metazoa</taxon>
        <taxon>Chordata</taxon>
        <taxon>Craniata</taxon>
        <taxon>Vertebrata</taxon>
        <taxon>Euteleostomi</taxon>
        <taxon>Actinopterygii</taxon>
        <taxon>Neopterygii</taxon>
        <taxon>Teleostei</taxon>
        <taxon>Neoteleostei</taxon>
        <taxon>Acanthomorphata</taxon>
        <taxon>Ovalentaria</taxon>
        <taxon>Cichlomorphae</taxon>
        <taxon>Cichliformes</taxon>
        <taxon>Cichlidae</taxon>
        <taxon>African cichlids</taxon>
        <taxon>Pseudocrenilabrinae</taxon>
        <taxon>Haplochromini</taxon>
        <taxon>Maylandia</taxon>
        <taxon>Maylandia zebra complex</taxon>
    </lineage>
</organism>
<keyword evidence="2" id="KW-0472">Membrane</keyword>
<dbReference type="Ensembl" id="ENSMZET00005004543.1">
    <property type="protein sequence ID" value="ENSMZEP00005004344.1"/>
    <property type="gene ID" value="ENSMZEG00005003338.1"/>
</dbReference>
<keyword evidence="2" id="KW-0812">Transmembrane</keyword>
<evidence type="ECO:0000259" key="3">
    <source>
        <dbReference type="Pfam" id="PF20641"/>
    </source>
</evidence>
<dbReference type="AlphaFoldDB" id="A0A3P9B385"/>
<name>A0A3P9B385_9CICH</name>
<feature type="region of interest" description="Disordered" evidence="1">
    <location>
        <begin position="657"/>
        <end position="726"/>
    </location>
</feature>
<dbReference type="Pfam" id="PF20642">
    <property type="entry name" value="TAF1C_HB"/>
    <property type="match status" value="1"/>
</dbReference>
<dbReference type="GO" id="GO:0001164">
    <property type="term" value="F:RNA polymerase I core promoter sequence-specific DNA binding"/>
    <property type="evidence" value="ECO:0007669"/>
    <property type="project" value="TreeGrafter"/>
</dbReference>
<evidence type="ECO:0000256" key="2">
    <source>
        <dbReference type="SAM" id="Phobius"/>
    </source>
</evidence>
<reference evidence="5" key="1">
    <citation type="submission" date="2025-08" db="UniProtKB">
        <authorList>
            <consortium name="Ensembl"/>
        </authorList>
    </citation>
    <scope>IDENTIFICATION</scope>
</reference>
<evidence type="ECO:0000313" key="6">
    <source>
        <dbReference type="Proteomes" id="UP000265160"/>
    </source>
</evidence>